<dbReference type="InterPro" id="IPR057191">
    <property type="entry name" value="DUF7869"/>
</dbReference>
<dbReference type="EMBL" id="CAJQZP010001079">
    <property type="protein sequence ID" value="CAG5015489.1"/>
    <property type="molecule type" value="Genomic_DNA"/>
</dbReference>
<dbReference type="PANTHER" id="PTHR34415">
    <property type="entry name" value="INTEGRASE CATALYTIC DOMAIN-CONTAINING PROTEIN"/>
    <property type="match status" value="1"/>
</dbReference>
<name>A0A8S3XD08_PARAO</name>
<keyword evidence="3" id="KW-1185">Reference proteome</keyword>
<protein>
    <submittedName>
        <fullName evidence="2">(apollo) hypothetical protein</fullName>
    </submittedName>
</protein>
<evidence type="ECO:0000313" key="3">
    <source>
        <dbReference type="Proteomes" id="UP000691718"/>
    </source>
</evidence>
<sequence>MKDKDKVASLKLERELHLRKAEVFLKKCSSSEKEDKNVNKNKLSICFDIQKNLPLPVTNVTDEYYLRQLWLHNFGIHNLKENSATTYLFTENYAHKGPNEVITALDDYFLHHKIPDQTHLEIFCYNCFSQNKNRFIFTYFYQLCAKGLFETISVNYPIRGHSMMPIDRDFALIKRQKLKHKKIYEPDSYVNFVLNSRNAKKFEVVFLEKNLIERGQIDRSGEEREEQRGNERVLKVKNYETYYNDNIKQTIPGISGCRRVLFKRREMQSQPFSDSMTGDIFKDFSLYRVGISRYLRDVSVDCYQNAIKIKEAQINDIKKLIRFVPQEKRKFCETLIMEQAKLNESQIVEELDDEIE</sequence>
<comment type="caution">
    <text evidence="2">The sequence shown here is derived from an EMBL/GenBank/DDBJ whole genome shotgun (WGS) entry which is preliminary data.</text>
</comment>
<reference evidence="2" key="1">
    <citation type="submission" date="2021-04" db="EMBL/GenBank/DDBJ databases">
        <authorList>
            <person name="Tunstrom K."/>
        </authorList>
    </citation>
    <scope>NUCLEOTIDE SEQUENCE</scope>
</reference>
<accession>A0A8S3XD08</accession>
<evidence type="ECO:0000259" key="1">
    <source>
        <dbReference type="Pfam" id="PF25273"/>
    </source>
</evidence>
<evidence type="ECO:0000313" key="2">
    <source>
        <dbReference type="EMBL" id="CAG5015489.1"/>
    </source>
</evidence>
<dbReference type="Proteomes" id="UP000691718">
    <property type="component" value="Unassembled WGS sequence"/>
</dbReference>
<dbReference type="AlphaFoldDB" id="A0A8S3XD08"/>
<organism evidence="2 3">
    <name type="scientific">Parnassius apollo</name>
    <name type="common">Apollo butterfly</name>
    <name type="synonym">Papilio apollo</name>
    <dbReference type="NCBI Taxonomy" id="110799"/>
    <lineage>
        <taxon>Eukaryota</taxon>
        <taxon>Metazoa</taxon>
        <taxon>Ecdysozoa</taxon>
        <taxon>Arthropoda</taxon>
        <taxon>Hexapoda</taxon>
        <taxon>Insecta</taxon>
        <taxon>Pterygota</taxon>
        <taxon>Neoptera</taxon>
        <taxon>Endopterygota</taxon>
        <taxon>Lepidoptera</taxon>
        <taxon>Glossata</taxon>
        <taxon>Ditrysia</taxon>
        <taxon>Papilionoidea</taxon>
        <taxon>Papilionidae</taxon>
        <taxon>Parnassiinae</taxon>
        <taxon>Parnassini</taxon>
        <taxon>Parnassius</taxon>
        <taxon>Parnassius</taxon>
    </lineage>
</organism>
<dbReference type="Pfam" id="PF25273">
    <property type="entry name" value="DUF7869"/>
    <property type="match status" value="1"/>
</dbReference>
<feature type="domain" description="DUF7869" evidence="1">
    <location>
        <begin position="69"/>
        <end position="198"/>
    </location>
</feature>
<dbReference type="PANTHER" id="PTHR34415:SF1">
    <property type="entry name" value="INTEGRASE CATALYTIC DOMAIN-CONTAINING PROTEIN"/>
    <property type="match status" value="1"/>
</dbReference>
<gene>
    <name evidence="2" type="ORF">PAPOLLO_LOCUS16379</name>
</gene>
<dbReference type="OrthoDB" id="6284373at2759"/>
<proteinExistence type="predicted"/>